<feature type="transmembrane region" description="Helical" evidence="1">
    <location>
        <begin position="7"/>
        <end position="26"/>
    </location>
</feature>
<keyword evidence="3" id="KW-1185">Reference proteome</keyword>
<name>A0ABP8V4C5_9GAMM</name>
<keyword evidence="1" id="KW-1133">Transmembrane helix</keyword>
<proteinExistence type="predicted"/>
<sequence>MQVRTKLAVPLIILVIGFALLVYGYWLPQYRSDQANEIRASERSYMGVLATALTPALLSHDFAEVYTTLDEILAERGSWQSVILKDADGKVVYPLASAQVEPGSGEWLESVIQHERVVVGVLLVNVNVESVLAGSVTTIYLMGHLMSLIP</sequence>
<keyword evidence="1" id="KW-0812">Transmembrane</keyword>
<protein>
    <submittedName>
        <fullName evidence="2">Uncharacterized protein</fullName>
    </submittedName>
</protein>
<reference evidence="3" key="1">
    <citation type="journal article" date="2019" name="Int. J. Syst. Evol. Microbiol.">
        <title>The Global Catalogue of Microorganisms (GCM) 10K type strain sequencing project: providing services to taxonomists for standard genome sequencing and annotation.</title>
        <authorList>
            <consortium name="The Broad Institute Genomics Platform"/>
            <consortium name="The Broad Institute Genome Sequencing Center for Infectious Disease"/>
            <person name="Wu L."/>
            <person name="Ma J."/>
        </authorList>
    </citation>
    <scope>NUCLEOTIDE SEQUENCE [LARGE SCALE GENOMIC DNA]</scope>
    <source>
        <strain evidence="3">JCM 17805</strain>
    </source>
</reference>
<dbReference type="RefSeq" id="WP_345196975.1">
    <property type="nucleotide sequence ID" value="NZ_BAABFL010000418.1"/>
</dbReference>
<evidence type="ECO:0000313" key="2">
    <source>
        <dbReference type="EMBL" id="GAA4650742.1"/>
    </source>
</evidence>
<dbReference type="EMBL" id="BAABFL010000418">
    <property type="protein sequence ID" value="GAA4650742.1"/>
    <property type="molecule type" value="Genomic_DNA"/>
</dbReference>
<gene>
    <name evidence="2" type="ORF">GCM10023116_30250</name>
</gene>
<evidence type="ECO:0000256" key="1">
    <source>
        <dbReference type="SAM" id="Phobius"/>
    </source>
</evidence>
<keyword evidence="1" id="KW-0472">Membrane</keyword>
<comment type="caution">
    <text evidence="2">The sequence shown here is derived from an EMBL/GenBank/DDBJ whole genome shotgun (WGS) entry which is preliminary data.</text>
</comment>
<evidence type="ECO:0000313" key="3">
    <source>
        <dbReference type="Proteomes" id="UP001500604"/>
    </source>
</evidence>
<accession>A0ABP8V4C5</accession>
<dbReference type="Proteomes" id="UP001500604">
    <property type="component" value="Unassembled WGS sequence"/>
</dbReference>
<organism evidence="2 3">
    <name type="scientific">Kistimonas scapharcae</name>
    <dbReference type="NCBI Taxonomy" id="1036133"/>
    <lineage>
        <taxon>Bacteria</taxon>
        <taxon>Pseudomonadati</taxon>
        <taxon>Pseudomonadota</taxon>
        <taxon>Gammaproteobacteria</taxon>
        <taxon>Oceanospirillales</taxon>
        <taxon>Endozoicomonadaceae</taxon>
        <taxon>Kistimonas</taxon>
    </lineage>
</organism>